<gene>
    <name evidence="1" type="ORF">IFO67_06760</name>
</gene>
<dbReference type="Proteomes" id="UP000603602">
    <property type="component" value="Unassembled WGS sequence"/>
</dbReference>
<dbReference type="EMBL" id="JACYTO010000001">
    <property type="protein sequence ID" value="MBD8502581.1"/>
    <property type="molecule type" value="Genomic_DNA"/>
</dbReference>
<proteinExistence type="predicted"/>
<organism evidence="1 2">
    <name type="scientific">Thauera sedimentorum</name>
    <dbReference type="NCBI Taxonomy" id="2767595"/>
    <lineage>
        <taxon>Bacteria</taxon>
        <taxon>Pseudomonadati</taxon>
        <taxon>Pseudomonadota</taxon>
        <taxon>Betaproteobacteria</taxon>
        <taxon>Rhodocyclales</taxon>
        <taxon>Zoogloeaceae</taxon>
        <taxon>Thauera</taxon>
    </lineage>
</organism>
<keyword evidence="2" id="KW-1185">Reference proteome</keyword>
<evidence type="ECO:0000313" key="1">
    <source>
        <dbReference type="EMBL" id="MBD8502581.1"/>
    </source>
</evidence>
<evidence type="ECO:0000313" key="2">
    <source>
        <dbReference type="Proteomes" id="UP000603602"/>
    </source>
</evidence>
<dbReference type="InterPro" id="IPR021732">
    <property type="entry name" value="DUF3301"/>
</dbReference>
<comment type="caution">
    <text evidence="1">The sequence shown here is derived from an EMBL/GenBank/DDBJ whole genome shotgun (WGS) entry which is preliminary data.</text>
</comment>
<accession>A0ABR9BBI0</accession>
<protein>
    <submittedName>
        <fullName evidence="1">DUF3301 domain-containing protein</fullName>
    </submittedName>
</protein>
<name>A0ABR9BBI0_9RHOO</name>
<reference evidence="2" key="1">
    <citation type="submission" date="2023-07" db="EMBL/GenBank/DDBJ databases">
        <title>Thauera sp. CAU 1555 isolated from sand of Yaerae Beach.</title>
        <authorList>
            <person name="Kim W."/>
        </authorList>
    </citation>
    <scope>NUCLEOTIDE SEQUENCE [LARGE SCALE GENOMIC DNA]</scope>
    <source>
        <strain evidence="2">CAU 1555</strain>
    </source>
</reference>
<dbReference type="Pfam" id="PF11743">
    <property type="entry name" value="DUF3301"/>
    <property type="match status" value="1"/>
</dbReference>
<dbReference type="RefSeq" id="WP_187717354.1">
    <property type="nucleotide sequence ID" value="NZ_JACTAH010000001.1"/>
</dbReference>
<sequence length="109" mass="12279">MSGFELFFLLLLVALAWFWFDSLQAREAGMAGARAACRREAVQLLDETVVCRSLRLARDDNGRIALLRVYEFEYSGSGDDRYRGSLMLQGREVVMLDVGAHHRAGRPAL</sequence>